<dbReference type="Proteomes" id="UP000296201">
    <property type="component" value="Chromosome"/>
</dbReference>
<dbReference type="Pfam" id="PF07238">
    <property type="entry name" value="PilZ"/>
    <property type="match status" value="1"/>
</dbReference>
<reference evidence="2 3" key="1">
    <citation type="submission" date="2018-08" db="EMBL/GenBank/DDBJ databases">
        <title>Horizontal acquisition of hydrogen conversion ability and other habitat adaptations in Hydrogenovibrio crunogenus strains.</title>
        <authorList>
            <person name="Gonnella G."/>
            <person name="Adam N."/>
            <person name="Perner M."/>
        </authorList>
    </citation>
    <scope>NUCLEOTIDE SEQUENCE [LARGE SCALE GENOMIC DNA]</scope>
    <source>
        <strain evidence="2 3">SP-41</strain>
    </source>
</reference>
<dbReference type="EMBL" id="CP032096">
    <property type="protein sequence ID" value="QBZ82116.1"/>
    <property type="molecule type" value="Genomic_DNA"/>
</dbReference>
<dbReference type="OrthoDB" id="5612630at2"/>
<dbReference type="GO" id="GO:0035438">
    <property type="term" value="F:cyclic-di-GMP binding"/>
    <property type="evidence" value="ECO:0007669"/>
    <property type="project" value="InterPro"/>
</dbReference>
<keyword evidence="3" id="KW-1185">Reference proteome</keyword>
<feature type="domain" description="PilZ" evidence="1">
    <location>
        <begin position="8"/>
        <end position="107"/>
    </location>
</feature>
<dbReference type="Gene3D" id="2.40.10.220">
    <property type="entry name" value="predicted glycosyltransferase like domains"/>
    <property type="match status" value="1"/>
</dbReference>
<sequence>MTTHVKNEKRQHIRIPANRPVVMVINDASIFATMTDFSKHGIGFITQADVTRGDTVEVHFDISYKKGFHAFQFKATVKHCLKIEDKRHVGVRLKIDENQYTALFDEIYAA</sequence>
<dbReference type="AlphaFoldDB" id="A0A4P7NWZ0"/>
<evidence type="ECO:0000313" key="3">
    <source>
        <dbReference type="Proteomes" id="UP000296201"/>
    </source>
</evidence>
<evidence type="ECO:0000313" key="2">
    <source>
        <dbReference type="EMBL" id="QBZ82116.1"/>
    </source>
</evidence>
<protein>
    <recommendedName>
        <fullName evidence="1">PilZ domain-containing protein</fullName>
    </recommendedName>
</protein>
<organism evidence="2 3">
    <name type="scientific">Hydrogenovibrio crunogenus</name>
    <dbReference type="NCBI Taxonomy" id="39765"/>
    <lineage>
        <taxon>Bacteria</taxon>
        <taxon>Pseudomonadati</taxon>
        <taxon>Pseudomonadota</taxon>
        <taxon>Gammaproteobacteria</taxon>
        <taxon>Thiotrichales</taxon>
        <taxon>Piscirickettsiaceae</taxon>
        <taxon>Hydrogenovibrio</taxon>
    </lineage>
</organism>
<dbReference type="InterPro" id="IPR009875">
    <property type="entry name" value="PilZ_domain"/>
</dbReference>
<proteinExistence type="predicted"/>
<gene>
    <name evidence="2" type="ORF">GHNINEIG_00140</name>
</gene>
<evidence type="ECO:0000259" key="1">
    <source>
        <dbReference type="Pfam" id="PF07238"/>
    </source>
</evidence>
<dbReference type="SUPFAM" id="SSF141371">
    <property type="entry name" value="PilZ domain-like"/>
    <property type="match status" value="1"/>
</dbReference>
<accession>A0A4P7NWZ0</accession>
<dbReference type="RefSeq" id="WP_135794874.1">
    <property type="nucleotide sequence ID" value="NZ_CP032096.1"/>
</dbReference>
<name>A0A4P7NWZ0_9GAMM</name>